<accession>A0A919REP1</accession>
<evidence type="ECO:0000313" key="2">
    <source>
        <dbReference type="Proteomes" id="UP000606172"/>
    </source>
</evidence>
<protein>
    <submittedName>
        <fullName evidence="1">Uncharacterized protein</fullName>
    </submittedName>
</protein>
<dbReference type="AlphaFoldDB" id="A0A919REP1"/>
<sequence length="124" mass="13717">MGELREMTAQWIRLLTVTGDKSLSRQEQIDLIHEVNGPIVLDVPIGRYRSAWDQAIADEVLDAAGTAALAMLNWRVNAARLCTDHLVKRLSEATGESREQILQEMALTLDAAIVAAEEELDGFD</sequence>
<proteinExistence type="predicted"/>
<gene>
    <name evidence="1" type="ORF">Ssi02_24740</name>
</gene>
<reference evidence="1" key="1">
    <citation type="submission" date="2021-01" db="EMBL/GenBank/DDBJ databases">
        <title>Whole genome shotgun sequence of Sinosporangium siamense NBRC 109515.</title>
        <authorList>
            <person name="Komaki H."/>
            <person name="Tamura T."/>
        </authorList>
    </citation>
    <scope>NUCLEOTIDE SEQUENCE</scope>
    <source>
        <strain evidence="1">NBRC 109515</strain>
    </source>
</reference>
<name>A0A919REP1_9ACTN</name>
<evidence type="ECO:0000313" key="1">
    <source>
        <dbReference type="EMBL" id="GII92243.1"/>
    </source>
</evidence>
<comment type="caution">
    <text evidence="1">The sequence shown here is derived from an EMBL/GenBank/DDBJ whole genome shotgun (WGS) entry which is preliminary data.</text>
</comment>
<keyword evidence="2" id="KW-1185">Reference proteome</keyword>
<dbReference type="Proteomes" id="UP000606172">
    <property type="component" value="Unassembled WGS sequence"/>
</dbReference>
<organism evidence="1 2">
    <name type="scientific">Sinosporangium siamense</name>
    <dbReference type="NCBI Taxonomy" id="1367973"/>
    <lineage>
        <taxon>Bacteria</taxon>
        <taxon>Bacillati</taxon>
        <taxon>Actinomycetota</taxon>
        <taxon>Actinomycetes</taxon>
        <taxon>Streptosporangiales</taxon>
        <taxon>Streptosporangiaceae</taxon>
        <taxon>Sinosporangium</taxon>
    </lineage>
</organism>
<dbReference type="RefSeq" id="WP_204024869.1">
    <property type="nucleotide sequence ID" value="NZ_BOOW01000014.1"/>
</dbReference>
<dbReference type="EMBL" id="BOOW01000014">
    <property type="protein sequence ID" value="GII92243.1"/>
    <property type="molecule type" value="Genomic_DNA"/>
</dbReference>